<keyword evidence="2" id="KW-1185">Reference proteome</keyword>
<reference evidence="1 2" key="1">
    <citation type="submission" date="2019-11" db="EMBL/GenBank/DDBJ databases">
        <authorList>
            <person name="Zheng R.K."/>
            <person name="Sun C.M."/>
        </authorList>
    </citation>
    <scope>NUCLEOTIDE SEQUENCE [LARGE SCALE GENOMIC DNA]</scope>
    <source>
        <strain evidence="1 2">WC007</strain>
    </source>
</reference>
<accession>A0A6I6JRI4</accession>
<dbReference type="RefSeq" id="WP_158865029.1">
    <property type="nucleotide sequence ID" value="NZ_CP046401.1"/>
</dbReference>
<evidence type="ECO:0008006" key="3">
    <source>
        <dbReference type="Google" id="ProtNLM"/>
    </source>
</evidence>
<dbReference type="KEGG" id="mcos:GM418_08370"/>
<dbReference type="Proteomes" id="UP000428260">
    <property type="component" value="Chromosome"/>
</dbReference>
<dbReference type="SUPFAM" id="SSF51445">
    <property type="entry name" value="(Trans)glycosidases"/>
    <property type="match status" value="1"/>
</dbReference>
<organism evidence="1 2">
    <name type="scientific">Maribellus comscasis</name>
    <dbReference type="NCBI Taxonomy" id="2681766"/>
    <lineage>
        <taxon>Bacteria</taxon>
        <taxon>Pseudomonadati</taxon>
        <taxon>Bacteroidota</taxon>
        <taxon>Bacteroidia</taxon>
        <taxon>Marinilabiliales</taxon>
        <taxon>Prolixibacteraceae</taxon>
        <taxon>Maribellus</taxon>
    </lineage>
</organism>
<evidence type="ECO:0000313" key="2">
    <source>
        <dbReference type="Proteomes" id="UP000428260"/>
    </source>
</evidence>
<dbReference type="EMBL" id="CP046401">
    <property type="protein sequence ID" value="QGY43670.1"/>
    <property type="molecule type" value="Genomic_DNA"/>
</dbReference>
<proteinExistence type="predicted"/>
<name>A0A6I6JRI4_9BACT</name>
<gene>
    <name evidence="1" type="ORF">GM418_08370</name>
</gene>
<dbReference type="AlphaFoldDB" id="A0A6I6JRI4"/>
<protein>
    <recommendedName>
        <fullName evidence="3">Alpha-galactosidase</fullName>
    </recommendedName>
</protein>
<dbReference type="InterPro" id="IPR013785">
    <property type="entry name" value="Aldolase_TIM"/>
</dbReference>
<dbReference type="Gene3D" id="3.20.20.70">
    <property type="entry name" value="Aldolase class I"/>
    <property type="match status" value="1"/>
</dbReference>
<evidence type="ECO:0000313" key="1">
    <source>
        <dbReference type="EMBL" id="QGY43670.1"/>
    </source>
</evidence>
<dbReference type="PROSITE" id="PS51257">
    <property type="entry name" value="PROKAR_LIPOPROTEIN"/>
    <property type="match status" value="1"/>
</dbReference>
<dbReference type="InterPro" id="IPR017853">
    <property type="entry name" value="GH"/>
</dbReference>
<sequence length="677" mass="77818">MNKRNILLFFIAILLFSCSEEKTKFDVYLDGAEVKISGNKITASTGLATRQWKFTDLGLTTTSFSTKDAEFVNQDSNDCDWKFNWMPADEKAELINVNVKVDNDEGFNDDFIRTTVEFYYPVSKLGLLFDIWTLPGAPGFRTRISLKKLDPSDRPGEFTNGTIEQINFDTSLTKAKAIGYYNDTQHRNTAETPILKEEDLNIGTTDIVDWANVIMLSNGENWLSFVKESHKCVNRQGVNTGGFKLQAGKLEVTGTGLDSLHLTTDYQPCWATWSIVNKGNSTDAKLAIKQFDRKRYIIDPERDVYIMSNTWGSSSSGANSRYASREENILKELKVSNELGLDILQIDDGWQGIQYNKWEPVKTAIYKISDSDAVLPENTEYEVYPEGWENVREAAKDAGIKLGLWAAWTIPYEDLVQNYEMGNFKSFKLDFAKLNDYKTLSDFESRVRNFVLATDHKVRVNWDVTENAPRIGYYFGREYGNIYLENRKPVFPPNVVYQPWLVLRDAWHVAKYTNLNKFQVTYQNIDMIPHELSDAYKYTHDYTLAITLMGSPIFFQEIHLLTDEAKSALKPLLETYKNVRDEMYQGYVFAIGDEPSNASWTGFQNYQPETQTGYLTLFREINCPNSSYNFHLNFMEGKNVQFKDLITGREFDITDFKSLPAEMEQGAYKFLSYQVVN</sequence>